<organism evidence="1 2">
    <name type="scientific">Chlorovirus heliozoae</name>
    <dbReference type="NCBI Taxonomy" id="322019"/>
    <lineage>
        <taxon>Viruses</taxon>
        <taxon>Varidnaviria</taxon>
        <taxon>Bamfordvirae</taxon>
        <taxon>Nucleocytoviricota</taxon>
        <taxon>Megaviricetes</taxon>
        <taxon>Algavirales</taxon>
        <taxon>Phycodnaviridae</taxon>
        <taxon>Chlorovirus</taxon>
    </lineage>
</organism>
<evidence type="ECO:0000313" key="2">
    <source>
        <dbReference type="Proteomes" id="UP000202420"/>
    </source>
</evidence>
<dbReference type="RefSeq" id="YP_001426555.1">
    <property type="nucleotide sequence ID" value="NC_008724.1"/>
</dbReference>
<accession>A7K834</accession>
<evidence type="ECO:0000313" key="1">
    <source>
        <dbReference type="EMBL" id="ABT16208.1"/>
    </source>
</evidence>
<reference evidence="1 2" key="1">
    <citation type="submission" date="2006-09" db="EMBL/GenBank/DDBJ databases">
        <title>Sequence and annotation of the 288-kb ATCV-1 virus that infects an endosymbiotic Chlorella strain of the heliozoon Acanthocystis turfacea.</title>
        <authorList>
            <person name="Fitzgerald L.A."/>
            <person name="Graves M.V."/>
            <person name="Li X."/>
            <person name="Pfitzner A.J.P."/>
            <person name="Hartigan J."/>
            <person name="Van Etten J.L."/>
        </authorList>
    </citation>
    <scope>NUCLEOTIDE SEQUENCE [LARGE SCALE GENOMIC DNA]</scope>
    <source>
        <strain evidence="1 2">ATCV-1</strain>
    </source>
</reference>
<dbReference type="GeneID" id="5470686"/>
<gene>
    <name evidence="1" type="primary">z074L</name>
    <name evidence="1" type="ORF">ATCV1_z074L</name>
</gene>
<name>A7K834_9PHYC</name>
<dbReference type="Proteomes" id="UP000202420">
    <property type="component" value="Segment"/>
</dbReference>
<keyword evidence="2" id="KW-1185">Reference proteome</keyword>
<proteinExistence type="predicted"/>
<dbReference type="EMBL" id="EF101928">
    <property type="protein sequence ID" value="ABT16208.1"/>
    <property type="molecule type" value="Genomic_DNA"/>
</dbReference>
<protein>
    <submittedName>
        <fullName evidence="1">Uncharacterized protein z074L</fullName>
    </submittedName>
</protein>
<dbReference type="KEGG" id="vg:5470686"/>
<sequence length="230" mass="25589">MRRHALELVARQLAFGLDDLAIHHEPCAICVKRIFEAFERHIGGDLGIRLRNLGGRGERRGGIVGHAKSAELRGVRELDRRRCKRGVHYTGVRVGRGANPLDGTIQGNCPHWHVMVIREGKVLVDGVGNSICAQNDATAGWQVLHRGDDVNREGSSCFRGLCAFCEHGLYFIRLLLDCLQRLAEFLLNFWDGANRAGAACGARGLREQILGLGVSYDGHHQYNEQYNDEI</sequence>